<dbReference type="AlphaFoldDB" id="F0WX86"/>
<reference evidence="1" key="1">
    <citation type="journal article" date="2011" name="PLoS Biol.">
        <title>Gene gain and loss during evolution of obligate parasitism in the white rust pathogen of Arabidopsis thaliana.</title>
        <authorList>
            <person name="Kemen E."/>
            <person name="Gardiner A."/>
            <person name="Schultz-Larsen T."/>
            <person name="Kemen A.C."/>
            <person name="Balmuth A.L."/>
            <person name="Robert-Seilaniantz A."/>
            <person name="Bailey K."/>
            <person name="Holub E."/>
            <person name="Studholme D.J."/>
            <person name="Maclean D."/>
            <person name="Jones J.D."/>
        </authorList>
    </citation>
    <scope>NUCLEOTIDE SEQUENCE</scope>
</reference>
<evidence type="ECO:0000313" key="1">
    <source>
        <dbReference type="EMBL" id="CCA26078.1"/>
    </source>
</evidence>
<sequence>MHKSARTAEVMTQCVNQKMWQHLDEALELVSSDEALCQKVRMKALQSSDRELLLLSNILSSCSLDTHHSYVYRVRSWLNAFSKNNISVNK</sequence>
<protein>
    <submittedName>
        <fullName evidence="1">AlNc14C345G10841 protein</fullName>
    </submittedName>
</protein>
<dbReference type="EMBL" id="FR824390">
    <property type="protein sequence ID" value="CCA26078.1"/>
    <property type="molecule type" value="Genomic_DNA"/>
</dbReference>
<dbReference type="HOGENOM" id="CLU_2445374_0_0_1"/>
<name>F0WX86_9STRA</name>
<organism evidence="1">
    <name type="scientific">Albugo laibachii Nc14</name>
    <dbReference type="NCBI Taxonomy" id="890382"/>
    <lineage>
        <taxon>Eukaryota</taxon>
        <taxon>Sar</taxon>
        <taxon>Stramenopiles</taxon>
        <taxon>Oomycota</taxon>
        <taxon>Peronosporomycetes</taxon>
        <taxon>Albuginales</taxon>
        <taxon>Albuginaceae</taxon>
        <taxon>Albugo</taxon>
    </lineage>
</organism>
<proteinExistence type="predicted"/>
<accession>F0WX86</accession>
<reference evidence="1" key="2">
    <citation type="submission" date="2011-02" db="EMBL/GenBank/DDBJ databases">
        <authorList>
            <person name="MacLean D."/>
        </authorList>
    </citation>
    <scope>NUCLEOTIDE SEQUENCE</scope>
</reference>
<gene>
    <name evidence="1" type="primary">AlNc14C345G10841</name>
    <name evidence="1" type="ORF">ALNC14_122220</name>
</gene>